<reference evidence="1" key="2">
    <citation type="submission" date="2021-03" db="UniProtKB">
        <authorList>
            <consortium name="EnsemblPlants"/>
        </authorList>
    </citation>
    <scope>IDENTIFICATION</scope>
</reference>
<dbReference type="EnsemblPlants" id="evm.model.09.424">
    <property type="protein sequence ID" value="cds.evm.model.09.424"/>
    <property type="gene ID" value="evm.TU.09.424"/>
</dbReference>
<sequence>MDKILGVVEAEFTEEEVEADAEEEPAVEDVISPRSSLLKAMYVQDIREDFSNFFEASERRSKLLCSGQFVTPPILKFGSLPELNLGKLLHSNHLIQNLSSKFGGVGKQG</sequence>
<protein>
    <submittedName>
        <fullName evidence="1">Uncharacterized protein</fullName>
    </submittedName>
</protein>
<proteinExistence type="predicted"/>
<name>A0A803QG59_CANSA</name>
<dbReference type="Proteomes" id="UP000596661">
    <property type="component" value="Chromosome 9"/>
</dbReference>
<evidence type="ECO:0000313" key="1">
    <source>
        <dbReference type="EnsemblPlants" id="cds.evm.model.09.424"/>
    </source>
</evidence>
<dbReference type="EMBL" id="UZAU01000723">
    <property type="status" value="NOT_ANNOTATED_CDS"/>
    <property type="molecule type" value="Genomic_DNA"/>
</dbReference>
<evidence type="ECO:0000313" key="2">
    <source>
        <dbReference type="Proteomes" id="UP000596661"/>
    </source>
</evidence>
<dbReference type="Gramene" id="evm.model.09.424">
    <property type="protein sequence ID" value="cds.evm.model.09.424"/>
    <property type="gene ID" value="evm.TU.09.424"/>
</dbReference>
<accession>A0A803QG59</accession>
<dbReference type="AlphaFoldDB" id="A0A803QG59"/>
<reference evidence="1" key="1">
    <citation type="submission" date="2018-11" db="EMBL/GenBank/DDBJ databases">
        <authorList>
            <person name="Grassa J C."/>
        </authorList>
    </citation>
    <scope>NUCLEOTIDE SEQUENCE [LARGE SCALE GENOMIC DNA]</scope>
</reference>
<keyword evidence="2" id="KW-1185">Reference proteome</keyword>
<organism evidence="1 2">
    <name type="scientific">Cannabis sativa</name>
    <name type="common">Hemp</name>
    <name type="synonym">Marijuana</name>
    <dbReference type="NCBI Taxonomy" id="3483"/>
    <lineage>
        <taxon>Eukaryota</taxon>
        <taxon>Viridiplantae</taxon>
        <taxon>Streptophyta</taxon>
        <taxon>Embryophyta</taxon>
        <taxon>Tracheophyta</taxon>
        <taxon>Spermatophyta</taxon>
        <taxon>Magnoliopsida</taxon>
        <taxon>eudicotyledons</taxon>
        <taxon>Gunneridae</taxon>
        <taxon>Pentapetalae</taxon>
        <taxon>rosids</taxon>
        <taxon>fabids</taxon>
        <taxon>Rosales</taxon>
        <taxon>Cannabaceae</taxon>
        <taxon>Cannabis</taxon>
    </lineage>
</organism>